<dbReference type="RefSeq" id="WP_231627369.1">
    <property type="nucleotide sequence ID" value="NZ_FMUN01000001.1"/>
</dbReference>
<keyword evidence="5" id="KW-1185">Reference proteome</keyword>
<dbReference type="PANTHER" id="PTHR37423">
    <property type="entry name" value="SOLUBLE LYTIC MUREIN TRANSGLYCOSYLASE-RELATED"/>
    <property type="match status" value="1"/>
</dbReference>
<accession>A0A1G5AUW7</accession>
<dbReference type="Gene3D" id="1.10.530.10">
    <property type="match status" value="1"/>
</dbReference>
<feature type="chain" id="PRO_5010193952" evidence="2">
    <location>
        <begin position="23"/>
        <end position="189"/>
    </location>
</feature>
<dbReference type="EMBL" id="FMUN01000001">
    <property type="protein sequence ID" value="SCX81707.1"/>
    <property type="molecule type" value="Genomic_DNA"/>
</dbReference>
<dbReference type="InterPro" id="IPR008258">
    <property type="entry name" value="Transglycosylase_SLT_dom_1"/>
</dbReference>
<feature type="domain" description="Transglycosylase SLT" evidence="3">
    <location>
        <begin position="77"/>
        <end position="173"/>
    </location>
</feature>
<dbReference type="CDD" id="cd16896">
    <property type="entry name" value="LT_Slt70-like"/>
    <property type="match status" value="1"/>
</dbReference>
<evidence type="ECO:0000313" key="5">
    <source>
        <dbReference type="Proteomes" id="UP000183104"/>
    </source>
</evidence>
<dbReference type="InterPro" id="IPR023346">
    <property type="entry name" value="Lysozyme-like_dom_sf"/>
</dbReference>
<reference evidence="5" key="1">
    <citation type="submission" date="2016-10" db="EMBL/GenBank/DDBJ databases">
        <authorList>
            <person name="Varghese N."/>
        </authorList>
    </citation>
    <scope>NUCLEOTIDE SEQUENCE [LARGE SCALE GENOMIC DNA]</scope>
    <source>
        <strain evidence="5">HL 19</strain>
    </source>
</reference>
<feature type="signal peptide" evidence="2">
    <location>
        <begin position="1"/>
        <end position="22"/>
    </location>
</feature>
<dbReference type="Proteomes" id="UP000183104">
    <property type="component" value="Unassembled WGS sequence"/>
</dbReference>
<comment type="similarity">
    <text evidence="1">Belongs to the transglycosylase Slt family.</text>
</comment>
<dbReference type="AlphaFoldDB" id="A0A1G5AUW7"/>
<dbReference type="STRING" id="381306.AN478_09230"/>
<evidence type="ECO:0000256" key="2">
    <source>
        <dbReference type="SAM" id="SignalP"/>
    </source>
</evidence>
<organism evidence="4 5">
    <name type="scientific">Thiohalorhabdus denitrificans</name>
    <dbReference type="NCBI Taxonomy" id="381306"/>
    <lineage>
        <taxon>Bacteria</taxon>
        <taxon>Pseudomonadati</taxon>
        <taxon>Pseudomonadota</taxon>
        <taxon>Gammaproteobacteria</taxon>
        <taxon>Thiohalorhabdales</taxon>
        <taxon>Thiohalorhabdaceae</taxon>
        <taxon>Thiohalorhabdus</taxon>
    </lineage>
</organism>
<sequence length="189" mass="21754">MRIALPLLALAGLLVAARPVPAEPVDPRLRQDLGAALDRPHSPADRFDQQVWFKDYMRRLRPFVPDAEERRRLAALVFEEAGKAEIPPGLVFAVIQVESHFQRFALSHAGARGLMQIMPFWREEIGRPGDNLFEPRTNLRYGCTILRHYLEREEGDILRALAAYNGSMGRTIYPEKIHRAYRQRWAEGR</sequence>
<evidence type="ECO:0000259" key="3">
    <source>
        <dbReference type="Pfam" id="PF01464"/>
    </source>
</evidence>
<evidence type="ECO:0000256" key="1">
    <source>
        <dbReference type="ARBA" id="ARBA00007734"/>
    </source>
</evidence>
<name>A0A1G5AUW7_9GAMM</name>
<dbReference type="SUPFAM" id="SSF53955">
    <property type="entry name" value="Lysozyme-like"/>
    <property type="match status" value="1"/>
</dbReference>
<dbReference type="PANTHER" id="PTHR37423:SF2">
    <property type="entry name" value="MEMBRANE-BOUND LYTIC MUREIN TRANSGLYCOSYLASE C"/>
    <property type="match status" value="1"/>
</dbReference>
<gene>
    <name evidence="4" type="ORF">SAMN05661077_0557</name>
</gene>
<evidence type="ECO:0000313" key="4">
    <source>
        <dbReference type="EMBL" id="SCX81707.1"/>
    </source>
</evidence>
<dbReference type="Pfam" id="PF01464">
    <property type="entry name" value="SLT"/>
    <property type="match status" value="1"/>
</dbReference>
<proteinExistence type="inferred from homology"/>
<keyword evidence="2" id="KW-0732">Signal</keyword>
<protein>
    <submittedName>
        <fullName evidence="4">Transglycosylase SLT domain-containing protein</fullName>
    </submittedName>
</protein>